<feature type="compositionally biased region" description="Basic and acidic residues" evidence="1">
    <location>
        <begin position="80"/>
        <end position="101"/>
    </location>
</feature>
<feature type="region of interest" description="Disordered" evidence="1">
    <location>
        <begin position="69"/>
        <end position="114"/>
    </location>
</feature>
<reference evidence="2 3" key="1">
    <citation type="journal article" date="2016" name="Sci. Rep.">
        <title>The Dendrobium catenatum Lindl. genome sequence provides insights into polysaccharide synthase, floral development and adaptive evolution.</title>
        <authorList>
            <person name="Zhang G.Q."/>
            <person name="Xu Q."/>
            <person name="Bian C."/>
            <person name="Tsai W.C."/>
            <person name="Yeh C.M."/>
            <person name="Liu K.W."/>
            <person name="Yoshida K."/>
            <person name="Zhang L.S."/>
            <person name="Chang S.B."/>
            <person name="Chen F."/>
            <person name="Shi Y."/>
            <person name="Su Y.Y."/>
            <person name="Zhang Y.Q."/>
            <person name="Chen L.J."/>
            <person name="Yin Y."/>
            <person name="Lin M."/>
            <person name="Huang H."/>
            <person name="Deng H."/>
            <person name="Wang Z.W."/>
            <person name="Zhu S.L."/>
            <person name="Zhao X."/>
            <person name="Deng C."/>
            <person name="Niu S.C."/>
            <person name="Huang J."/>
            <person name="Wang M."/>
            <person name="Liu G.H."/>
            <person name="Yang H.J."/>
            <person name="Xiao X.J."/>
            <person name="Hsiao Y.Y."/>
            <person name="Wu W.L."/>
            <person name="Chen Y.Y."/>
            <person name="Mitsuda N."/>
            <person name="Ohme-Takagi M."/>
            <person name="Luo Y.B."/>
            <person name="Van de Peer Y."/>
            <person name="Liu Z.J."/>
        </authorList>
    </citation>
    <scope>NUCLEOTIDE SEQUENCE [LARGE SCALE GENOMIC DNA]</scope>
    <source>
        <tissue evidence="2">The whole plant</tissue>
    </source>
</reference>
<name>A0A2I0V6Q8_9ASPA</name>
<sequence>MKKEISIRVLLQQVLNNRRTCELEPPCSANQTDGDPRRPIRGIRQWEKFGGRERLEGFERRECKERVDDAAVVGDEGDEKEEKGCEREEEDPGRVEIRDPVSGDGGDSLDGHWS</sequence>
<gene>
    <name evidence="2" type="ORF">MA16_Dca028853</name>
</gene>
<dbReference type="Proteomes" id="UP000233837">
    <property type="component" value="Unassembled WGS sequence"/>
</dbReference>
<accession>A0A2I0V6Q8</accession>
<proteinExistence type="predicted"/>
<dbReference type="AlphaFoldDB" id="A0A2I0V6Q8"/>
<dbReference type="EMBL" id="KZ505592">
    <property type="protein sequence ID" value="PKU59093.1"/>
    <property type="molecule type" value="Genomic_DNA"/>
</dbReference>
<evidence type="ECO:0000313" key="3">
    <source>
        <dbReference type="Proteomes" id="UP000233837"/>
    </source>
</evidence>
<keyword evidence="3" id="KW-1185">Reference proteome</keyword>
<organism evidence="2 3">
    <name type="scientific">Dendrobium catenatum</name>
    <dbReference type="NCBI Taxonomy" id="906689"/>
    <lineage>
        <taxon>Eukaryota</taxon>
        <taxon>Viridiplantae</taxon>
        <taxon>Streptophyta</taxon>
        <taxon>Embryophyta</taxon>
        <taxon>Tracheophyta</taxon>
        <taxon>Spermatophyta</taxon>
        <taxon>Magnoliopsida</taxon>
        <taxon>Liliopsida</taxon>
        <taxon>Asparagales</taxon>
        <taxon>Orchidaceae</taxon>
        <taxon>Epidendroideae</taxon>
        <taxon>Malaxideae</taxon>
        <taxon>Dendrobiinae</taxon>
        <taxon>Dendrobium</taxon>
    </lineage>
</organism>
<evidence type="ECO:0000256" key="1">
    <source>
        <dbReference type="SAM" id="MobiDB-lite"/>
    </source>
</evidence>
<evidence type="ECO:0000313" key="2">
    <source>
        <dbReference type="EMBL" id="PKU59093.1"/>
    </source>
</evidence>
<protein>
    <submittedName>
        <fullName evidence="2">Uncharacterized protein</fullName>
    </submittedName>
</protein>
<reference evidence="2 3" key="2">
    <citation type="journal article" date="2017" name="Nature">
        <title>The Apostasia genome and the evolution of orchids.</title>
        <authorList>
            <person name="Zhang G.Q."/>
            <person name="Liu K.W."/>
            <person name="Li Z."/>
            <person name="Lohaus R."/>
            <person name="Hsiao Y.Y."/>
            <person name="Niu S.C."/>
            <person name="Wang J.Y."/>
            <person name="Lin Y.C."/>
            <person name="Xu Q."/>
            <person name="Chen L.J."/>
            <person name="Yoshida K."/>
            <person name="Fujiwara S."/>
            <person name="Wang Z.W."/>
            <person name="Zhang Y.Q."/>
            <person name="Mitsuda N."/>
            <person name="Wang M."/>
            <person name="Liu G.H."/>
            <person name="Pecoraro L."/>
            <person name="Huang H.X."/>
            <person name="Xiao X.J."/>
            <person name="Lin M."/>
            <person name="Wu X.Y."/>
            <person name="Wu W.L."/>
            <person name="Chen Y.Y."/>
            <person name="Chang S.B."/>
            <person name="Sakamoto S."/>
            <person name="Ohme-Takagi M."/>
            <person name="Yagi M."/>
            <person name="Zeng S.J."/>
            <person name="Shen C.Y."/>
            <person name="Yeh C.M."/>
            <person name="Luo Y.B."/>
            <person name="Tsai W.C."/>
            <person name="Van de Peer Y."/>
            <person name="Liu Z.J."/>
        </authorList>
    </citation>
    <scope>NUCLEOTIDE SEQUENCE [LARGE SCALE GENOMIC DNA]</scope>
    <source>
        <tissue evidence="2">The whole plant</tissue>
    </source>
</reference>